<dbReference type="GO" id="GO:0050660">
    <property type="term" value="F:flavin adenine dinucleotide binding"/>
    <property type="evidence" value="ECO:0007669"/>
    <property type="project" value="UniProtKB-UniRule"/>
</dbReference>
<evidence type="ECO:0000256" key="7">
    <source>
        <dbReference type="ARBA" id="ARBA00022723"/>
    </source>
</evidence>
<keyword evidence="12" id="KW-1015">Disulfide bond</keyword>
<evidence type="ECO:0000256" key="17">
    <source>
        <dbReference type="PIRSR" id="PIRSR000350-3"/>
    </source>
</evidence>
<dbReference type="GO" id="GO:0050661">
    <property type="term" value="F:NADP binding"/>
    <property type="evidence" value="ECO:0007669"/>
    <property type="project" value="InterPro"/>
</dbReference>
<keyword evidence="23" id="KW-1185">Reference proteome</keyword>
<sequence length="642" mass="64777">MQLEYVIHGMTCLDCSRHVTTALQRVEGVQAAHVDYRAGRGRVDLAPGVTPTPALTTALVAAVERAGYRAEPLEAAPTGTADVAPAGAATGGYGGREPALATAPAPAAPGAGRSGTPSFAGEAPVAAPARRRALPQAGGTPDGDGGRPGADFDVLIIGTGGAGVAAAIQAAGTGAKVAIVEAGTLGGTCVNVGCIPSKTLIEAAAHVHAARRGFPGVTPCEPVVDWREVVRQKDALVGELREAKYADVLASYPGVARLEGRARLLASPESGAADGVVRVRVGGAVGDESGDGAAAREHRARKVIVATGSAAALPPIPGIEAVDALTSTTAMELEALPASMIVLGGGPVGVELGQVFARFGVKVVIVQRGAHLLPGEDPEIADLLREALEAEGIEVHTGTAAVRAERDGGEVVLHVRQGSLEGQLRAERVLVATGRRPNTSDLGLEDVGVALTPKGFVQVDATMRTANPNVYAAGDVTGGPGYVYVAAAGGRAAAENALKALHATGTASDDPRELDLTAVPNVTFTAPQVGSVGLTEAAARAAGYHVDVAALDMADVPRALVSYDRRGLVKLVTESGSGRILGVHAVAPNAGEFMGEATVALRFGLTAKDLSGTLHPYLTWVESLKLVAQGGSSGVQKLSCCA</sequence>
<comment type="function">
    <text evidence="16">Resistance to Hg(2+) in bacteria appears to be governed by a specialized system which includes mercuric reductase. MerA protein is responsible for volatilizing mercury as Hg(0).</text>
</comment>
<proteinExistence type="inferred from homology"/>
<dbReference type="SUPFAM" id="SSF55424">
    <property type="entry name" value="FAD/NAD-linked reductases, dimerisation (C-terminal) domain"/>
    <property type="match status" value="1"/>
</dbReference>
<evidence type="ECO:0000256" key="16">
    <source>
        <dbReference type="PIRNR" id="PIRNR000350"/>
    </source>
</evidence>
<evidence type="ECO:0000256" key="10">
    <source>
        <dbReference type="ARBA" id="ARBA00022914"/>
    </source>
</evidence>
<dbReference type="PROSITE" id="PS01047">
    <property type="entry name" value="HMA_1"/>
    <property type="match status" value="1"/>
</dbReference>
<evidence type="ECO:0000256" key="9">
    <source>
        <dbReference type="ARBA" id="ARBA00022857"/>
    </source>
</evidence>
<feature type="compositionally biased region" description="Low complexity" evidence="20">
    <location>
        <begin position="120"/>
        <end position="139"/>
    </location>
</feature>
<comment type="caution">
    <text evidence="22">The sequence shown here is derived from an EMBL/GenBank/DDBJ whole genome shotgun (WGS) entry which is preliminary data.</text>
</comment>
<evidence type="ECO:0000256" key="6">
    <source>
        <dbReference type="ARBA" id="ARBA00022630"/>
    </source>
</evidence>
<dbReference type="InterPro" id="IPR012999">
    <property type="entry name" value="Pyr_OxRdtase_I_AS"/>
</dbReference>
<evidence type="ECO:0000256" key="19">
    <source>
        <dbReference type="RuleBase" id="RU361223"/>
    </source>
</evidence>
<keyword evidence="8 16" id="KW-0274">FAD</keyword>
<dbReference type="GO" id="GO:0003955">
    <property type="term" value="F:NAD(P)H dehydrogenase (quinone) activity"/>
    <property type="evidence" value="ECO:0007669"/>
    <property type="project" value="TreeGrafter"/>
</dbReference>
<evidence type="ECO:0000256" key="20">
    <source>
        <dbReference type="SAM" id="MobiDB-lite"/>
    </source>
</evidence>
<dbReference type="RefSeq" id="WP_284349723.1">
    <property type="nucleotide sequence ID" value="NZ_BRXS01000003.1"/>
</dbReference>
<dbReference type="InterPro" id="IPR001100">
    <property type="entry name" value="Pyr_nuc-diS_OxRdtase"/>
</dbReference>
<evidence type="ECO:0000256" key="13">
    <source>
        <dbReference type="ARBA" id="ARBA00023284"/>
    </source>
</evidence>
<feature type="region of interest" description="Disordered" evidence="20">
    <location>
        <begin position="79"/>
        <end position="147"/>
    </location>
</feature>
<dbReference type="SUPFAM" id="SSF51905">
    <property type="entry name" value="FAD/NAD(P)-binding domain"/>
    <property type="match status" value="1"/>
</dbReference>
<dbReference type="InterPro" id="IPR017969">
    <property type="entry name" value="Heavy-metal-associated_CS"/>
</dbReference>
<keyword evidence="13" id="KW-0676">Redox-active center</keyword>
<dbReference type="GO" id="GO:0016152">
    <property type="term" value="F:mercury (II) reductase (NADP+) activity"/>
    <property type="evidence" value="ECO:0007669"/>
    <property type="project" value="UniProtKB-UniRule"/>
</dbReference>
<dbReference type="PRINTS" id="PR00411">
    <property type="entry name" value="PNDRDTASEI"/>
</dbReference>
<evidence type="ECO:0000256" key="12">
    <source>
        <dbReference type="ARBA" id="ARBA00023157"/>
    </source>
</evidence>
<dbReference type="AlphaFoldDB" id="A0AA37VEJ7"/>
<protein>
    <recommendedName>
        <fullName evidence="4 16">Mercuric reductase</fullName>
        <ecNumber evidence="3 16">1.16.1.1</ecNumber>
    </recommendedName>
    <alternativeName>
        <fullName evidence="14 16">Hg(II) reductase</fullName>
    </alternativeName>
</protein>
<evidence type="ECO:0000256" key="4">
    <source>
        <dbReference type="ARBA" id="ARBA00014791"/>
    </source>
</evidence>
<comment type="cofactor">
    <cofactor evidence="16 17 19">
        <name>FAD</name>
        <dbReference type="ChEBI" id="CHEBI:57692"/>
    </cofactor>
    <text evidence="16 17 19">Binds 1 FAD per subunit.</text>
</comment>
<dbReference type="InterPro" id="IPR023753">
    <property type="entry name" value="FAD/NAD-binding_dom"/>
</dbReference>
<keyword evidence="6 16" id="KW-0285">Flavoprotein</keyword>
<accession>A0AA37VEJ7</accession>
<dbReference type="PANTHER" id="PTHR43014">
    <property type="entry name" value="MERCURIC REDUCTASE"/>
    <property type="match status" value="1"/>
</dbReference>
<gene>
    <name evidence="19" type="primary">merA</name>
    <name evidence="22" type="ORF">rosag_17870</name>
</gene>
<dbReference type="Gene3D" id="3.30.70.100">
    <property type="match status" value="1"/>
</dbReference>
<dbReference type="NCBIfam" id="TIGR02053">
    <property type="entry name" value="MerA"/>
    <property type="match status" value="1"/>
</dbReference>
<keyword evidence="17" id="KW-0520">NAD</keyword>
<dbReference type="Pfam" id="PF02852">
    <property type="entry name" value="Pyr_redox_dim"/>
    <property type="match status" value="1"/>
</dbReference>
<dbReference type="GO" id="GO:0016668">
    <property type="term" value="F:oxidoreductase activity, acting on a sulfur group of donors, NAD(P) as acceptor"/>
    <property type="evidence" value="ECO:0007669"/>
    <property type="project" value="UniProtKB-UniRule"/>
</dbReference>
<dbReference type="InterPro" id="IPR004099">
    <property type="entry name" value="Pyr_nucl-diS_OxRdtase_dimer"/>
</dbReference>
<dbReference type="PRINTS" id="PR00368">
    <property type="entry name" value="FADPNR"/>
</dbReference>
<feature type="binding site" evidence="17">
    <location>
        <position position="434"/>
    </location>
    <ligand>
        <name>NAD(+)</name>
        <dbReference type="ChEBI" id="CHEBI:57540"/>
    </ligand>
</feature>
<dbReference type="InterPro" id="IPR021179">
    <property type="entry name" value="Mercury_reductase_MerA"/>
</dbReference>
<evidence type="ECO:0000259" key="21">
    <source>
        <dbReference type="PROSITE" id="PS50846"/>
    </source>
</evidence>
<comment type="subunit">
    <text evidence="2 16 19">Homodimer.</text>
</comment>
<reference evidence="22" key="1">
    <citation type="submission" date="2022-08" db="EMBL/GenBank/DDBJ databases">
        <title>Draft genome sequencing of Roseisolibacter agri AW1220.</title>
        <authorList>
            <person name="Tobiishi Y."/>
            <person name="Tonouchi A."/>
        </authorList>
    </citation>
    <scope>NUCLEOTIDE SEQUENCE</scope>
    <source>
        <strain evidence="22">AW1220</strain>
    </source>
</reference>
<feature type="binding site" evidence="17">
    <location>
        <begin position="344"/>
        <end position="351"/>
    </location>
    <ligand>
        <name>NAD(+)</name>
        <dbReference type="ChEBI" id="CHEBI:57540"/>
    </ligand>
</feature>
<dbReference type="GO" id="GO:0045340">
    <property type="term" value="F:mercury ion binding"/>
    <property type="evidence" value="ECO:0007669"/>
    <property type="project" value="InterPro"/>
</dbReference>
<dbReference type="InterPro" id="IPR016156">
    <property type="entry name" value="FAD/NAD-linked_Rdtase_dimer_sf"/>
</dbReference>
<name>A0AA37VEJ7_9BACT</name>
<organism evidence="22 23">
    <name type="scientific">Roseisolibacter agri</name>
    <dbReference type="NCBI Taxonomy" id="2014610"/>
    <lineage>
        <taxon>Bacteria</taxon>
        <taxon>Pseudomonadati</taxon>
        <taxon>Gemmatimonadota</taxon>
        <taxon>Gemmatimonadia</taxon>
        <taxon>Gemmatimonadales</taxon>
        <taxon>Gemmatimonadaceae</taxon>
        <taxon>Roseisolibacter</taxon>
    </lineage>
</organism>
<evidence type="ECO:0000256" key="3">
    <source>
        <dbReference type="ARBA" id="ARBA00012661"/>
    </source>
</evidence>
<dbReference type="PIRSF" id="PIRSF000350">
    <property type="entry name" value="Mercury_reductase_MerA"/>
    <property type="match status" value="1"/>
</dbReference>
<dbReference type="Pfam" id="PF07992">
    <property type="entry name" value="Pyr_redox_2"/>
    <property type="match status" value="1"/>
</dbReference>
<evidence type="ECO:0000256" key="14">
    <source>
        <dbReference type="ARBA" id="ARBA00031725"/>
    </source>
</evidence>
<evidence type="ECO:0000313" key="23">
    <source>
        <dbReference type="Proteomes" id="UP001161325"/>
    </source>
</evidence>
<evidence type="ECO:0000256" key="1">
    <source>
        <dbReference type="ARBA" id="ARBA00007532"/>
    </source>
</evidence>
<dbReference type="FunFam" id="3.30.390.30:FF:000001">
    <property type="entry name" value="Dihydrolipoyl dehydrogenase"/>
    <property type="match status" value="1"/>
</dbReference>
<evidence type="ECO:0000313" key="22">
    <source>
        <dbReference type="EMBL" id="GLC25274.1"/>
    </source>
</evidence>
<feature type="domain" description="HMA" evidence="21">
    <location>
        <begin position="1"/>
        <end position="71"/>
    </location>
</feature>
<dbReference type="GO" id="GO:0050787">
    <property type="term" value="P:detoxification of mercury ion"/>
    <property type="evidence" value="ECO:0007669"/>
    <property type="project" value="InterPro"/>
</dbReference>
<keyword evidence="10 16" id="KW-0476">Mercury</keyword>
<feature type="binding site" evidence="17">
    <location>
        <begin position="307"/>
        <end position="309"/>
    </location>
    <ligand>
        <name>FAD</name>
        <dbReference type="ChEBI" id="CHEBI:57692"/>
    </ligand>
</feature>
<feature type="binding site" evidence="17">
    <location>
        <position position="475"/>
    </location>
    <ligand>
        <name>FAD</name>
        <dbReference type="ChEBI" id="CHEBI:57692"/>
    </ligand>
</feature>
<comment type="catalytic activity">
    <reaction evidence="15 16 19">
        <text>Hg + NADP(+) + H(+) = Hg(2+) + NADPH</text>
        <dbReference type="Rhea" id="RHEA:23856"/>
        <dbReference type="ChEBI" id="CHEBI:15378"/>
        <dbReference type="ChEBI" id="CHEBI:16170"/>
        <dbReference type="ChEBI" id="CHEBI:16793"/>
        <dbReference type="ChEBI" id="CHEBI:57783"/>
        <dbReference type="ChEBI" id="CHEBI:58349"/>
        <dbReference type="EC" id="1.16.1.1"/>
    </reaction>
</comment>
<feature type="binding site" evidence="17">
    <location>
        <position position="198"/>
    </location>
    <ligand>
        <name>FAD</name>
        <dbReference type="ChEBI" id="CHEBI:57692"/>
    </ligand>
</feature>
<comment type="similarity">
    <text evidence="1 16 19">Belongs to the class-I pyridine nucleotide-disulfide oxidoreductase family.</text>
</comment>
<keyword evidence="17" id="KW-0547">Nucleotide-binding</keyword>
<dbReference type="CDD" id="cd00371">
    <property type="entry name" value="HMA"/>
    <property type="match status" value="1"/>
</dbReference>
<evidence type="ECO:0000256" key="2">
    <source>
        <dbReference type="ARBA" id="ARBA00011738"/>
    </source>
</evidence>
<evidence type="ECO:0000256" key="8">
    <source>
        <dbReference type="ARBA" id="ARBA00022827"/>
    </source>
</evidence>
<dbReference type="PANTHER" id="PTHR43014:SF4">
    <property type="entry name" value="PYRIDINE NUCLEOTIDE-DISULFIDE OXIDOREDUCTASE RCLA-RELATED"/>
    <property type="match status" value="1"/>
</dbReference>
<dbReference type="Gene3D" id="3.50.50.60">
    <property type="entry name" value="FAD/NAD(P)-binding domain"/>
    <property type="match status" value="2"/>
</dbReference>
<dbReference type="InterPro" id="IPR036163">
    <property type="entry name" value="HMA_dom_sf"/>
</dbReference>
<dbReference type="Proteomes" id="UP001161325">
    <property type="component" value="Unassembled WGS sequence"/>
</dbReference>
<keyword evidence="7 16" id="KW-0479">Metal-binding</keyword>
<dbReference type="SUPFAM" id="SSF55008">
    <property type="entry name" value="HMA, heavy metal-associated domain"/>
    <property type="match status" value="1"/>
</dbReference>
<dbReference type="InterPro" id="IPR006121">
    <property type="entry name" value="HMA_dom"/>
</dbReference>
<dbReference type="PROSITE" id="PS50846">
    <property type="entry name" value="HMA_2"/>
    <property type="match status" value="1"/>
</dbReference>
<dbReference type="EMBL" id="BRXS01000003">
    <property type="protein sequence ID" value="GLC25274.1"/>
    <property type="molecule type" value="Genomic_DNA"/>
</dbReference>
<keyword evidence="11 16" id="KW-0560">Oxidoreductase</keyword>
<feature type="disulfide bond" description="Redox-active" evidence="18">
    <location>
        <begin position="189"/>
        <end position="194"/>
    </location>
</feature>
<evidence type="ECO:0000256" key="15">
    <source>
        <dbReference type="ARBA" id="ARBA00048984"/>
    </source>
</evidence>
<evidence type="ECO:0000256" key="18">
    <source>
        <dbReference type="PIRSR" id="PIRSR000350-4"/>
    </source>
</evidence>
<keyword evidence="9 16" id="KW-0521">NADP</keyword>
<keyword evidence="5 16" id="KW-0475">Mercuric resistance</keyword>
<evidence type="ECO:0000256" key="11">
    <source>
        <dbReference type="ARBA" id="ARBA00023002"/>
    </source>
</evidence>
<dbReference type="Pfam" id="PF00403">
    <property type="entry name" value="HMA"/>
    <property type="match status" value="1"/>
</dbReference>
<dbReference type="EC" id="1.16.1.1" evidence="3 16"/>
<dbReference type="InterPro" id="IPR036188">
    <property type="entry name" value="FAD/NAD-bd_sf"/>
</dbReference>
<dbReference type="PROSITE" id="PS00076">
    <property type="entry name" value="PYRIDINE_REDOX_1"/>
    <property type="match status" value="1"/>
</dbReference>
<dbReference type="Gene3D" id="3.30.390.30">
    <property type="match status" value="1"/>
</dbReference>
<feature type="compositionally biased region" description="Low complexity" evidence="20">
    <location>
        <begin position="98"/>
        <end position="111"/>
    </location>
</feature>
<evidence type="ECO:0000256" key="5">
    <source>
        <dbReference type="ARBA" id="ARBA00022466"/>
    </source>
</evidence>